<accession>A0ABD2I400</accession>
<dbReference type="EMBL" id="JBICCN010000373">
    <property type="protein sequence ID" value="KAL3072590.1"/>
    <property type="molecule type" value="Genomic_DNA"/>
</dbReference>
<gene>
    <name evidence="4" type="ORF">niasHS_017564</name>
</gene>
<comment type="caution">
    <text evidence="4">The sequence shown here is derived from an EMBL/GenBank/DDBJ whole genome shotgun (WGS) entry which is preliminary data.</text>
</comment>
<evidence type="ECO:0000256" key="3">
    <source>
        <dbReference type="ARBA" id="ARBA00023186"/>
    </source>
</evidence>
<keyword evidence="5" id="KW-1185">Reference proteome</keyword>
<dbReference type="PANTHER" id="PTHR12425:SF5">
    <property type="entry name" value="SYNEMBRYN"/>
    <property type="match status" value="1"/>
</dbReference>
<keyword evidence="3" id="KW-0143">Chaperone</keyword>
<comment type="similarity">
    <text evidence="1">Belongs to the synembryn family.</text>
</comment>
<evidence type="ECO:0000256" key="1">
    <source>
        <dbReference type="ARBA" id="ARBA00009049"/>
    </source>
</evidence>
<evidence type="ECO:0000313" key="5">
    <source>
        <dbReference type="Proteomes" id="UP001620645"/>
    </source>
</evidence>
<dbReference type="PANTHER" id="PTHR12425">
    <property type="entry name" value="SYNEMBRYN"/>
    <property type="match status" value="1"/>
</dbReference>
<dbReference type="AlphaFoldDB" id="A0ABD2I400"/>
<protein>
    <recommendedName>
        <fullName evidence="6">Synembryn</fullName>
    </recommendedName>
</protein>
<organism evidence="4 5">
    <name type="scientific">Heterodera schachtii</name>
    <name type="common">Sugarbeet cyst nematode worm</name>
    <name type="synonym">Tylenchus schachtii</name>
    <dbReference type="NCBI Taxonomy" id="97005"/>
    <lineage>
        <taxon>Eukaryota</taxon>
        <taxon>Metazoa</taxon>
        <taxon>Ecdysozoa</taxon>
        <taxon>Nematoda</taxon>
        <taxon>Chromadorea</taxon>
        <taxon>Rhabditida</taxon>
        <taxon>Tylenchina</taxon>
        <taxon>Tylenchomorpha</taxon>
        <taxon>Tylenchoidea</taxon>
        <taxon>Heteroderidae</taxon>
        <taxon>Heteroderinae</taxon>
        <taxon>Heterodera</taxon>
    </lineage>
</organism>
<evidence type="ECO:0000313" key="4">
    <source>
        <dbReference type="EMBL" id="KAL3072590.1"/>
    </source>
</evidence>
<dbReference type="InterPro" id="IPR019318">
    <property type="entry name" value="Gua_nucleotide_exch_fac_Ric8"/>
</dbReference>
<reference evidence="4 5" key="1">
    <citation type="submission" date="2024-10" db="EMBL/GenBank/DDBJ databases">
        <authorList>
            <person name="Kim D."/>
        </authorList>
    </citation>
    <scope>NUCLEOTIDE SEQUENCE [LARGE SCALE GENOMIC DNA]</scope>
    <source>
        <strain evidence="4">Taebaek</strain>
    </source>
</reference>
<evidence type="ECO:0000256" key="2">
    <source>
        <dbReference type="ARBA" id="ARBA00022658"/>
    </source>
</evidence>
<keyword evidence="2" id="KW-0344">Guanine-nucleotide releasing factor</keyword>
<dbReference type="GO" id="GO:0005085">
    <property type="term" value="F:guanyl-nucleotide exchange factor activity"/>
    <property type="evidence" value="ECO:0007669"/>
    <property type="project" value="UniProtKB-KW"/>
</dbReference>
<dbReference type="Pfam" id="PF10165">
    <property type="entry name" value="Ric8"/>
    <property type="match status" value="1"/>
</dbReference>
<proteinExistence type="inferred from homology"/>
<sequence length="548" mass="62585">MTQKELTAELIEQWGREPNAHQKLLFLNEMTQSFPSGTFPLIDIDHKKLFLSHLFDTWALVSEQIRLQQLHFLRIILRDKNTVDLDCYIPILTLLSRLAKLSADYFEECKSEPIEIVLESEKCLINLLFNSAKARNFFCTQKKPFDRLMSRICSVIAVFDGSNSLFVGFDYLSEWSFVQVEELLLYDLKIAFITTALVQQLRNECVNDTDKTVVFLSVIICSLDKMSPPMATKCVNEALNTLFNVYHDSKVFELETAKKCADECARIVKSAHLDLGTKQNAVNLLSVLTSALPSLCPKVDTKGAYEGFAAKDGYDISFLDSFLSVFEQQIDNYEKKQIIAEFLGTHLTVLCHLCSEHKTARRFCREKVLPPLREDDVRRRPGEGDSFRNKMVRLMDGSSRCSEMAAEFLFVLCKRSVGRLMKYCGFGHSAGLLANYGFLGQAMVAQRRPSDSEDSETDEYKRVEEKVDPVTGFIPPPEQLEEWRRQIGSMSEEQKEYEMMKLVDCMDKMMEQGMIKPGVIGEDGKLRQAKHVAELIKDVKEGEESEED</sequence>
<dbReference type="Proteomes" id="UP001620645">
    <property type="component" value="Unassembled WGS sequence"/>
</dbReference>
<evidence type="ECO:0008006" key="6">
    <source>
        <dbReference type="Google" id="ProtNLM"/>
    </source>
</evidence>
<name>A0ABD2I400_HETSC</name>